<dbReference type="Pfam" id="PF10593">
    <property type="entry name" value="Z1"/>
    <property type="match status" value="1"/>
</dbReference>
<dbReference type="EMBL" id="VDFQ02000005">
    <property type="protein sequence ID" value="KAA1420685.1"/>
    <property type="molecule type" value="Genomic_DNA"/>
</dbReference>
<gene>
    <name evidence="2" type="ORF">FE697_017235</name>
</gene>
<evidence type="ECO:0000313" key="3">
    <source>
        <dbReference type="Proteomes" id="UP000307768"/>
    </source>
</evidence>
<comment type="caution">
    <text evidence="2">The sequence shown here is derived from an EMBL/GenBank/DDBJ whole genome shotgun (WGS) entry which is preliminary data.</text>
</comment>
<dbReference type="Proteomes" id="UP000307768">
    <property type="component" value="Unassembled WGS sequence"/>
</dbReference>
<dbReference type="RefSeq" id="WP_149770854.1">
    <property type="nucleotide sequence ID" value="NZ_VDFQ02000005.1"/>
</dbReference>
<dbReference type="OrthoDB" id="436461at2"/>
<dbReference type="InterPro" id="IPR018310">
    <property type="entry name" value="Put_endonuclease_Z1-dom"/>
</dbReference>
<evidence type="ECO:0000259" key="1">
    <source>
        <dbReference type="Pfam" id="PF10593"/>
    </source>
</evidence>
<protein>
    <recommendedName>
        <fullName evidence="1">Putative endonuclease Z1 domain-containing protein</fullName>
    </recommendedName>
</protein>
<feature type="domain" description="Putative endonuclease Z1" evidence="1">
    <location>
        <begin position="350"/>
        <end position="610"/>
    </location>
</feature>
<dbReference type="AlphaFoldDB" id="A0A5Q6RRQ9"/>
<accession>A0A5Q6RRQ9</accession>
<evidence type="ECO:0000313" key="2">
    <source>
        <dbReference type="EMBL" id="KAA1420685.1"/>
    </source>
</evidence>
<reference evidence="2 3" key="1">
    <citation type="submission" date="2019-09" db="EMBL/GenBank/DDBJ databases">
        <title>Mumia zhuanghuii sp. nov. isolated from the intestinal contents of plateau pika (Ochotona curzoniae) in the Qinghai-Tibet plateau of China.</title>
        <authorList>
            <person name="Tian Z."/>
        </authorList>
    </citation>
    <scope>NUCLEOTIDE SEQUENCE [LARGE SCALE GENOMIC DNA]</scope>
    <source>
        <strain evidence="3">350</strain>
    </source>
</reference>
<proteinExistence type="predicted"/>
<organism evidence="2 3">
    <name type="scientific">Mumia zhuanghuii</name>
    <dbReference type="NCBI Taxonomy" id="2585211"/>
    <lineage>
        <taxon>Bacteria</taxon>
        <taxon>Bacillati</taxon>
        <taxon>Actinomycetota</taxon>
        <taxon>Actinomycetes</taxon>
        <taxon>Propionibacteriales</taxon>
        <taxon>Nocardioidaceae</taxon>
        <taxon>Mumia</taxon>
    </lineage>
</organism>
<sequence>MSEPGAARFGTTAVERASTGDRVTWWDAYNQSLRASGLGEESRRAVADDADFIVDTGIFGAGSPGDDGWPESRERVGLVMGAVQSGKTASMMAVAAKAMDAGVDAVVVLAGTRSALWLQTFERLVSQLDALPDGSKRRVLVPSRRSMDSDAGIDLSMVYGVSRQQARRAVAKSRPFIAVVMKNVAHLQRAAQMLHETVYPAAARRTRPFHLLVIDDEADDSSVMDTGTEDVEHVLEQRQVPRRIVDLWEARRRPGETASPHLYATYIAYTATPQANFLQNPDNPLAPRDFVVGLRTPGAEGSVEVRSPSYRVSDGLDGWYTGGDIFYRRFAAARLCVTVDDLPPDAATTEAIRAFLVASAVRLMREPDRKGPRTSRTVRGVSSREVTDAVARPASMLIHPGAGKDEHFEVADEVLAWSRGGTEPPDDGARTLGSVGIAADMDLSPERWLRWLRSYGESSEFVAAAADPYLLRRIPEDGEWDEVRRLILEEIVPGTTVAVINSDERADDRPNFSPIRSDDGWVAPPNLSTIFVSGNVMSRGLTLEGLLTTLFSRSSDQPLADTQMQMQRWFGYRGPYIDLCRVFVSQEQLALFAQYDENDEALRTQILEAMASDPDRAPDVTVLQGHSFRATGKIAGAKAVQLWPGPRPFVRHMNPVGGDRANLELVGALRAEPMHKVDASKVPRGFLLERTLDLAAAADLLDRLRYADHARVSDDERRWATAESHAKMSSGDFLSPLYRAPDSDDIADIDPSPYDIAAYLRLWAAALDRRVPGMMSTDDPPVSWRLLDLDRRAEQQPRFRIGIRTGTGEPLTGGPLAGLRPMRRELLAGTNDLVATWGSRNRTGGVIRGDELFDYEMLGEPSHLTTAEARAPGSDGLILFHVIDRGGGQATIAVGVAIPVGGPDHVQARRSTDE</sequence>
<name>A0A5Q6RRQ9_9ACTN</name>